<evidence type="ECO:0000313" key="2">
    <source>
        <dbReference type="EMBL" id="KAK9110877.1"/>
    </source>
</evidence>
<keyword evidence="3" id="KW-1185">Reference proteome</keyword>
<evidence type="ECO:0000313" key="3">
    <source>
        <dbReference type="Proteomes" id="UP001419268"/>
    </source>
</evidence>
<organism evidence="2 3">
    <name type="scientific">Stephania cephalantha</name>
    <dbReference type="NCBI Taxonomy" id="152367"/>
    <lineage>
        <taxon>Eukaryota</taxon>
        <taxon>Viridiplantae</taxon>
        <taxon>Streptophyta</taxon>
        <taxon>Embryophyta</taxon>
        <taxon>Tracheophyta</taxon>
        <taxon>Spermatophyta</taxon>
        <taxon>Magnoliopsida</taxon>
        <taxon>Ranunculales</taxon>
        <taxon>Menispermaceae</taxon>
        <taxon>Menispermoideae</taxon>
        <taxon>Cissampelideae</taxon>
        <taxon>Stephania</taxon>
    </lineage>
</organism>
<evidence type="ECO:0000256" key="1">
    <source>
        <dbReference type="SAM" id="MobiDB-lite"/>
    </source>
</evidence>
<feature type="region of interest" description="Disordered" evidence="1">
    <location>
        <begin position="32"/>
        <end position="55"/>
    </location>
</feature>
<dbReference type="Proteomes" id="UP001419268">
    <property type="component" value="Unassembled WGS sequence"/>
</dbReference>
<feature type="region of interest" description="Disordered" evidence="1">
    <location>
        <begin position="1"/>
        <end position="20"/>
    </location>
</feature>
<comment type="caution">
    <text evidence="2">The sequence shown here is derived from an EMBL/GenBank/DDBJ whole genome shotgun (WGS) entry which is preliminary data.</text>
</comment>
<name>A0AAP0I924_9MAGN</name>
<dbReference type="AlphaFoldDB" id="A0AAP0I924"/>
<sequence length="141" mass="14996">MRAAELQCSSEPADRQGGADVDLAGRRMAIAQGSGVARRGQRCDDSDSSGVDETAAARRWTWPAAAAIGRAAVAERQRGSGVTLAATTTAALARQRRRRDNDNDTVNGAEQLRGDVLSDRSLLDEGCDSTKFDDVMDSNEL</sequence>
<proteinExistence type="predicted"/>
<dbReference type="EMBL" id="JBBNAG010000008">
    <property type="protein sequence ID" value="KAK9110877.1"/>
    <property type="molecule type" value="Genomic_DNA"/>
</dbReference>
<feature type="region of interest" description="Disordered" evidence="1">
    <location>
        <begin position="90"/>
        <end position="112"/>
    </location>
</feature>
<gene>
    <name evidence="2" type="ORF">Scep_018396</name>
</gene>
<accession>A0AAP0I924</accession>
<reference evidence="2 3" key="1">
    <citation type="submission" date="2024-01" db="EMBL/GenBank/DDBJ databases">
        <title>Genome assemblies of Stephania.</title>
        <authorList>
            <person name="Yang L."/>
        </authorList>
    </citation>
    <scope>NUCLEOTIDE SEQUENCE [LARGE SCALE GENOMIC DNA]</scope>
    <source>
        <strain evidence="2">JXDWG</strain>
        <tissue evidence="2">Leaf</tissue>
    </source>
</reference>
<protein>
    <submittedName>
        <fullName evidence="2">Uncharacterized protein</fullName>
    </submittedName>
</protein>